<proteinExistence type="predicted"/>
<dbReference type="AlphaFoldDB" id="A0A4V6PXH2"/>
<evidence type="ECO:0000313" key="3">
    <source>
        <dbReference type="Proteomes" id="UP000295292"/>
    </source>
</evidence>
<comment type="caution">
    <text evidence="2">The sequence shown here is derived from an EMBL/GenBank/DDBJ whole genome shotgun (WGS) entry which is preliminary data.</text>
</comment>
<gene>
    <name evidence="2" type="ORF">CLV99_1686</name>
</gene>
<reference evidence="2 3" key="1">
    <citation type="submission" date="2019-03" db="EMBL/GenBank/DDBJ databases">
        <title>Genomic Encyclopedia of Archaeal and Bacterial Type Strains, Phase II (KMG-II): from individual species to whole genera.</title>
        <authorList>
            <person name="Goeker M."/>
        </authorList>
    </citation>
    <scope>NUCLEOTIDE SEQUENCE [LARGE SCALE GENOMIC DNA]</scope>
    <source>
        <strain evidence="2 3">DSM 28353</strain>
    </source>
</reference>
<sequence length="259" mass="30097">MKYLLTVFSLLLLHVAQGQDINLFGKAVCKTTIKTLYYRFDEQPFNTQQFIQIDRSNKEGNRILNSYSIQFKEDKLRAHKFLYFSHTLKGNKDTVFVAQNRINLIALFDLVDSLDKDEAVLSVTNDLFLEDNFEQLIGIKRTPSATEKQYIGTYTVSSNFSRGTTTIQLDDSKIYHSRHSNERDSYFFMNEEVGIWELGTWNYNSSYPALKIKNIYSFNRNIGLRMLPADVGSAYDIRIKEDRLLYPTGSPSMKELVRK</sequence>
<keyword evidence="3" id="KW-1185">Reference proteome</keyword>
<organism evidence="2 3">
    <name type="scientific">Sphingobacterium yanglingense</name>
    <dbReference type="NCBI Taxonomy" id="1437280"/>
    <lineage>
        <taxon>Bacteria</taxon>
        <taxon>Pseudomonadati</taxon>
        <taxon>Bacteroidota</taxon>
        <taxon>Sphingobacteriia</taxon>
        <taxon>Sphingobacteriales</taxon>
        <taxon>Sphingobacteriaceae</taxon>
        <taxon>Sphingobacterium</taxon>
    </lineage>
</organism>
<name>A0A4V6PXH2_9SPHI</name>
<dbReference type="Proteomes" id="UP000295292">
    <property type="component" value="Unassembled WGS sequence"/>
</dbReference>
<keyword evidence="1" id="KW-0732">Signal</keyword>
<evidence type="ECO:0000256" key="1">
    <source>
        <dbReference type="SAM" id="SignalP"/>
    </source>
</evidence>
<feature type="chain" id="PRO_5020346253" description="Outer membrane lipoprotein-sorting protein" evidence="1">
    <location>
        <begin position="19"/>
        <end position="259"/>
    </location>
</feature>
<dbReference type="EMBL" id="SNYV01000011">
    <property type="protein sequence ID" value="TDQ80229.1"/>
    <property type="molecule type" value="Genomic_DNA"/>
</dbReference>
<feature type="signal peptide" evidence="1">
    <location>
        <begin position="1"/>
        <end position="18"/>
    </location>
</feature>
<dbReference type="RefSeq" id="WP_133583966.1">
    <property type="nucleotide sequence ID" value="NZ_SNYV01000011.1"/>
</dbReference>
<protein>
    <recommendedName>
        <fullName evidence="4">Outer membrane lipoprotein-sorting protein</fullName>
    </recommendedName>
</protein>
<dbReference type="OrthoDB" id="9820185at2"/>
<evidence type="ECO:0008006" key="4">
    <source>
        <dbReference type="Google" id="ProtNLM"/>
    </source>
</evidence>
<evidence type="ECO:0000313" key="2">
    <source>
        <dbReference type="EMBL" id="TDQ80229.1"/>
    </source>
</evidence>
<accession>A0A4V6PXH2</accession>